<dbReference type="Gene3D" id="2.70.20.10">
    <property type="entry name" value="Topoisomerase I, domain 3"/>
    <property type="match status" value="1"/>
</dbReference>
<evidence type="ECO:0000256" key="2">
    <source>
        <dbReference type="ARBA" id="ARBA00009446"/>
    </source>
</evidence>
<dbReference type="Pfam" id="PF01131">
    <property type="entry name" value="Topoisom_bac"/>
    <property type="match status" value="1"/>
</dbReference>
<dbReference type="GO" id="GO:0005694">
    <property type="term" value="C:chromosome"/>
    <property type="evidence" value="ECO:0007669"/>
    <property type="project" value="InterPro"/>
</dbReference>
<dbReference type="InterPro" id="IPR013825">
    <property type="entry name" value="Topo_IA_cen_sub2"/>
</dbReference>
<keyword evidence="5" id="KW-0862">Zinc</keyword>
<keyword evidence="4" id="KW-0863">Zinc-finger</keyword>
<dbReference type="PRINTS" id="PR00417">
    <property type="entry name" value="PRTPISMRASEI"/>
</dbReference>
<dbReference type="PROSITE" id="PS00396">
    <property type="entry name" value="TOPO_IA_1"/>
    <property type="match status" value="1"/>
</dbReference>
<dbReference type="Proteomes" id="UP000886251">
    <property type="component" value="Unassembled WGS sequence"/>
</dbReference>
<evidence type="ECO:0000256" key="7">
    <source>
        <dbReference type="ARBA" id="ARBA00023029"/>
    </source>
</evidence>
<sequence>MKLVIVESPAKAKTINKYLGKDFKVLASYGHVRDLVPKEGAVDPDHDFRMKYQVIERNERHVQTISKALKDAEAIYLATDPDREGEAISWHLYELLRERRRLKDKAVHRVVFNEITRRAIQEAIEHPRELSMDLVNAQQARRALDYLVGFKLSPLLWKKVRRGLSAGRVQSPALRMIVEREEEIEAFRAREYWTIEADLDKDGQGFSAKLIQYQGEKLEQFSITTGDAAREAERILLASSGGHLGVTRVQKKQRKRNPAAPFTTSTLQQEAARKLGFTAQRTMRTAQQLYEGIDTGAGAVGLITYMRTDSVHLADEAVEELRGYISERFGSDNLPPRPRHYKTKAKNAQEAHEAIRPTSVLRTPAELKDHLSRDQFRLYELIWKRTVACQMIHATIHTVAVDLRCGEGNLFRANGSTIANPGFMAVYLEGVDDARKGSDEEKMLPPLEEGEQVPLRAIRPEQHFTEPPPRYTEASLVKALEEHGIGRPSTYASIISTLQDRGYVELEKKRFHPTDVGRVVNRFLTRYFTRYVDYDFTARLEDELDAVSRGEEEWIPLLRRFWGPFKELIDHTEENVKRSDVTHEAMDEKCPKCGSPLSIRLGRHGRFVGCTNYPECDYTRDLNGDGREKEEPEIVEGRKCPECGSGLVIKRGKYGKFIGCSGYPKCRYIEPLEKPVDTGVQCPKCHKGTLMRRKSRRGKIFYSCSTYPECDYATWNEPVAEPCPRCGWPILTIKTTKRSGTQKVCPQKECSFAEPCEEQRPAAESTGS</sequence>
<dbReference type="PROSITE" id="PS52039">
    <property type="entry name" value="TOPO_IA_2"/>
    <property type="match status" value="1"/>
</dbReference>
<dbReference type="GO" id="GO:0006265">
    <property type="term" value="P:DNA topological change"/>
    <property type="evidence" value="ECO:0007669"/>
    <property type="project" value="UniProtKB-UniRule"/>
</dbReference>
<dbReference type="HAMAP" id="MF_00952">
    <property type="entry name" value="Topoisom_1_prok"/>
    <property type="match status" value="1"/>
</dbReference>
<dbReference type="EMBL" id="DRKP01000041">
    <property type="protein sequence ID" value="HEB95412.1"/>
    <property type="molecule type" value="Genomic_DNA"/>
</dbReference>
<dbReference type="PANTHER" id="PTHR42785:SF1">
    <property type="entry name" value="DNA TOPOISOMERASE"/>
    <property type="match status" value="1"/>
</dbReference>
<proteinExistence type="inferred from homology"/>
<dbReference type="InterPro" id="IPR003601">
    <property type="entry name" value="Topo_IA_2"/>
</dbReference>
<dbReference type="InterPro" id="IPR003602">
    <property type="entry name" value="Topo_IA_DNA-bd_dom"/>
</dbReference>
<dbReference type="PROSITE" id="PS50880">
    <property type="entry name" value="TOPRIM"/>
    <property type="match status" value="1"/>
</dbReference>
<feature type="site" description="Interaction with DNA" evidence="10">
    <location>
        <position position="141"/>
    </location>
</feature>
<feature type="domain" description="Topo IA-type catalytic" evidence="12">
    <location>
        <begin position="131"/>
        <end position="569"/>
    </location>
</feature>
<dbReference type="Gene3D" id="3.40.50.140">
    <property type="match status" value="1"/>
</dbReference>
<feature type="site" description="Interaction with DNA" evidence="10">
    <location>
        <position position="501"/>
    </location>
</feature>
<comment type="subunit">
    <text evidence="10">Monomer.</text>
</comment>
<gene>
    <name evidence="10 13" type="primary">topA</name>
    <name evidence="13" type="ORF">ENI96_03135</name>
</gene>
<dbReference type="InterPro" id="IPR034149">
    <property type="entry name" value="TOPRIM_TopoI"/>
</dbReference>
<comment type="function">
    <text evidence="10">Releases the supercoiling and torsional tension of DNA, which is introduced during the DNA replication and transcription, by transiently cleaving and rejoining one strand of the DNA duplex. Introduces a single-strand break via transesterification at a target site in duplex DNA. The scissile phosphodiester is attacked by the catalytic tyrosine of the enzyme, resulting in the formation of a DNA-(5'-phosphotyrosyl)-enzyme intermediate and the expulsion of a 3'-OH DNA strand. The free DNA strand then undergoes passage around the unbroken strand, thus removing DNA supercoils. Finally, in the religation step, the DNA 3'-OH attacks the covalent intermediate to expel the active-site tyrosine and restore the DNA phosphodiester backbone.</text>
</comment>
<feature type="site" description="Interaction with DNA" evidence="10">
    <location>
        <position position="157"/>
    </location>
</feature>
<keyword evidence="8 10" id="KW-0238">DNA-binding</keyword>
<evidence type="ECO:0000256" key="3">
    <source>
        <dbReference type="ARBA" id="ARBA00022723"/>
    </source>
</evidence>
<protein>
    <recommendedName>
        <fullName evidence="10">DNA topoisomerase 1</fullName>
        <ecNumber evidence="10">5.6.2.1</ecNumber>
    </recommendedName>
    <alternativeName>
        <fullName evidence="10">DNA topoisomerase I</fullName>
    </alternativeName>
</protein>
<keyword evidence="9 10" id="KW-0413">Isomerase</keyword>
<evidence type="ECO:0000256" key="1">
    <source>
        <dbReference type="ARBA" id="ARBA00000213"/>
    </source>
</evidence>
<feature type="site" description="Interaction with DNA" evidence="10">
    <location>
        <position position="142"/>
    </location>
</feature>
<keyword evidence="3" id="KW-0479">Metal-binding</keyword>
<feature type="region of interest" description="Interaction with DNA" evidence="10">
    <location>
        <begin position="165"/>
        <end position="170"/>
    </location>
</feature>
<evidence type="ECO:0000313" key="13">
    <source>
        <dbReference type="EMBL" id="HEB95412.1"/>
    </source>
</evidence>
<dbReference type="InterPro" id="IPR013826">
    <property type="entry name" value="Topo_IA_cen_sub3"/>
</dbReference>
<evidence type="ECO:0000256" key="8">
    <source>
        <dbReference type="ARBA" id="ARBA00023125"/>
    </source>
</evidence>
<dbReference type="GO" id="GO:0003677">
    <property type="term" value="F:DNA binding"/>
    <property type="evidence" value="ECO:0007669"/>
    <property type="project" value="UniProtKB-KW"/>
</dbReference>
<accession>A0A831RHL6</accession>
<dbReference type="Gene3D" id="1.10.290.10">
    <property type="entry name" value="Topoisomerase I, domain 4"/>
    <property type="match status" value="1"/>
</dbReference>
<feature type="active site" description="O-(5'-phospho-DNA)-tyrosine intermediate" evidence="10">
    <location>
        <position position="305"/>
    </location>
</feature>
<dbReference type="Gene3D" id="3.30.65.10">
    <property type="entry name" value="Bacterial Topoisomerase I, domain 1"/>
    <property type="match status" value="3"/>
</dbReference>
<reference evidence="13" key="1">
    <citation type="journal article" date="2020" name="mSystems">
        <title>Genome- and Community-Level Interaction Insights into Carbon Utilization and Element Cycling Functions of Hydrothermarchaeota in Hydrothermal Sediment.</title>
        <authorList>
            <person name="Zhou Z."/>
            <person name="Liu Y."/>
            <person name="Xu W."/>
            <person name="Pan J."/>
            <person name="Luo Z.H."/>
            <person name="Li M."/>
        </authorList>
    </citation>
    <scope>NUCLEOTIDE SEQUENCE [LARGE SCALE GENOMIC DNA]</scope>
    <source>
        <strain evidence="13">HyVt-443</strain>
    </source>
</reference>
<comment type="similarity">
    <text evidence="2 10">Belongs to the type IA topoisomerase family.</text>
</comment>
<dbReference type="PANTHER" id="PTHR42785">
    <property type="entry name" value="DNA TOPOISOMERASE, TYPE IA, CORE"/>
    <property type="match status" value="1"/>
</dbReference>
<dbReference type="SMART" id="SM00493">
    <property type="entry name" value="TOPRIM"/>
    <property type="match status" value="1"/>
</dbReference>
<dbReference type="NCBIfam" id="TIGR01051">
    <property type="entry name" value="topA_bact"/>
    <property type="match status" value="1"/>
</dbReference>
<evidence type="ECO:0000259" key="11">
    <source>
        <dbReference type="PROSITE" id="PS50880"/>
    </source>
</evidence>
<dbReference type="InterPro" id="IPR000380">
    <property type="entry name" value="Topo_IA"/>
</dbReference>
<dbReference type="InterPro" id="IPR013497">
    <property type="entry name" value="Topo_IA_cen"/>
</dbReference>
<evidence type="ECO:0000256" key="10">
    <source>
        <dbReference type="HAMAP-Rule" id="MF_00952"/>
    </source>
</evidence>
<comment type="caution">
    <text evidence="10">Lacks conserved residue(s) required for the propagation of feature annotation.</text>
</comment>
<dbReference type="Gene3D" id="1.10.460.10">
    <property type="entry name" value="Topoisomerase I, domain 2"/>
    <property type="match status" value="1"/>
</dbReference>
<evidence type="ECO:0000256" key="5">
    <source>
        <dbReference type="ARBA" id="ARBA00022833"/>
    </source>
</evidence>
<dbReference type="SUPFAM" id="SSF57783">
    <property type="entry name" value="Zinc beta-ribbon"/>
    <property type="match status" value="2"/>
</dbReference>
<dbReference type="InterPro" id="IPR005733">
    <property type="entry name" value="TopoI_bac-type"/>
</dbReference>
<dbReference type="SMART" id="SM00437">
    <property type="entry name" value="TOP1Ac"/>
    <property type="match status" value="1"/>
</dbReference>
<evidence type="ECO:0000256" key="6">
    <source>
        <dbReference type="ARBA" id="ARBA00022842"/>
    </source>
</evidence>
<evidence type="ECO:0000256" key="4">
    <source>
        <dbReference type="ARBA" id="ARBA00022771"/>
    </source>
</evidence>
<comment type="catalytic activity">
    <reaction evidence="1 10">
        <text>ATP-independent breakage of single-stranded DNA, followed by passage and rejoining.</text>
        <dbReference type="EC" id="5.6.2.1"/>
    </reaction>
</comment>
<dbReference type="EC" id="5.6.2.1" evidence="10"/>
<dbReference type="InterPro" id="IPR006171">
    <property type="entry name" value="TOPRIM_dom"/>
</dbReference>
<dbReference type="InterPro" id="IPR013498">
    <property type="entry name" value="Topo_IA_Znf"/>
</dbReference>
<keyword evidence="7 10" id="KW-0799">Topoisomerase</keyword>
<name>A0A831RHL6_9GAMM</name>
<keyword evidence="6" id="KW-0460">Magnesium</keyword>
<feature type="site" description="Interaction with DNA" evidence="10">
    <location>
        <position position="145"/>
    </location>
</feature>
<dbReference type="Pfam" id="PF01751">
    <property type="entry name" value="Toprim"/>
    <property type="match status" value="1"/>
</dbReference>
<dbReference type="SMART" id="SM00436">
    <property type="entry name" value="TOP1Bc"/>
    <property type="match status" value="1"/>
</dbReference>
<dbReference type="InterPro" id="IPR023405">
    <property type="entry name" value="Topo_IA_core_domain"/>
</dbReference>
<dbReference type="CDD" id="cd00186">
    <property type="entry name" value="TOP1Ac"/>
    <property type="match status" value="1"/>
</dbReference>
<dbReference type="CDD" id="cd03363">
    <property type="entry name" value="TOPRIM_TopoIA_TopoI"/>
    <property type="match status" value="1"/>
</dbReference>
<feature type="site" description="Interaction with DNA" evidence="10">
    <location>
        <position position="31"/>
    </location>
</feature>
<dbReference type="SUPFAM" id="SSF56712">
    <property type="entry name" value="Prokaryotic type I DNA topoisomerase"/>
    <property type="match status" value="1"/>
</dbReference>
<dbReference type="InterPro" id="IPR013824">
    <property type="entry name" value="Topo_IA_cen_sub1"/>
</dbReference>
<dbReference type="GO" id="GO:0008270">
    <property type="term" value="F:zinc ion binding"/>
    <property type="evidence" value="ECO:0007669"/>
    <property type="project" value="UniProtKB-KW"/>
</dbReference>
<evidence type="ECO:0000256" key="9">
    <source>
        <dbReference type="ARBA" id="ARBA00023235"/>
    </source>
</evidence>
<feature type="domain" description="Toprim" evidence="11">
    <location>
        <begin position="1"/>
        <end position="115"/>
    </location>
</feature>
<dbReference type="GO" id="GO:0003917">
    <property type="term" value="F:DNA topoisomerase type I (single strand cut, ATP-independent) activity"/>
    <property type="evidence" value="ECO:0007669"/>
    <property type="project" value="UniProtKB-UniRule"/>
</dbReference>
<dbReference type="InterPro" id="IPR023406">
    <property type="entry name" value="Topo_IA_AS"/>
</dbReference>
<dbReference type="InterPro" id="IPR028612">
    <property type="entry name" value="Topoisom_1_IA"/>
</dbReference>
<comment type="caution">
    <text evidence="13">The sequence shown here is derived from an EMBL/GenBank/DDBJ whole genome shotgun (WGS) entry which is preliminary data.</text>
</comment>
<organism evidence="13">
    <name type="scientific">Sedimenticola thiotaurini</name>
    <dbReference type="NCBI Taxonomy" id="1543721"/>
    <lineage>
        <taxon>Bacteria</taxon>
        <taxon>Pseudomonadati</taxon>
        <taxon>Pseudomonadota</taxon>
        <taxon>Gammaproteobacteria</taxon>
        <taxon>Chromatiales</taxon>
        <taxon>Sedimenticolaceae</taxon>
        <taxon>Sedimenticola</taxon>
    </lineage>
</organism>
<dbReference type="AlphaFoldDB" id="A0A831RHL6"/>
<evidence type="ECO:0000259" key="12">
    <source>
        <dbReference type="PROSITE" id="PS52039"/>
    </source>
</evidence>
<dbReference type="Pfam" id="PF01396">
    <property type="entry name" value="Zn_ribbon_Top1"/>
    <property type="match status" value="3"/>
</dbReference>
<feature type="site" description="Interaction with DNA" evidence="10">
    <location>
        <position position="307"/>
    </location>
</feature>